<accession>A0AAD6UI89</accession>
<feature type="region of interest" description="Disordered" evidence="1">
    <location>
        <begin position="276"/>
        <end position="301"/>
    </location>
</feature>
<keyword evidence="3" id="KW-1185">Reference proteome</keyword>
<proteinExistence type="predicted"/>
<dbReference type="Proteomes" id="UP001222325">
    <property type="component" value="Unassembled WGS sequence"/>
</dbReference>
<protein>
    <recommendedName>
        <fullName evidence="4">F-box domain-containing protein</fullName>
    </recommendedName>
</protein>
<dbReference type="AlphaFoldDB" id="A0AAD6UI89"/>
<reference evidence="2" key="1">
    <citation type="submission" date="2023-03" db="EMBL/GenBank/DDBJ databases">
        <title>Massive genome expansion in bonnet fungi (Mycena s.s.) driven by repeated elements and novel gene families across ecological guilds.</title>
        <authorList>
            <consortium name="Lawrence Berkeley National Laboratory"/>
            <person name="Harder C.B."/>
            <person name="Miyauchi S."/>
            <person name="Viragh M."/>
            <person name="Kuo A."/>
            <person name="Thoen E."/>
            <person name="Andreopoulos B."/>
            <person name="Lu D."/>
            <person name="Skrede I."/>
            <person name="Drula E."/>
            <person name="Henrissat B."/>
            <person name="Morin E."/>
            <person name="Kohler A."/>
            <person name="Barry K."/>
            <person name="LaButti K."/>
            <person name="Morin E."/>
            <person name="Salamov A."/>
            <person name="Lipzen A."/>
            <person name="Mereny Z."/>
            <person name="Hegedus B."/>
            <person name="Baldrian P."/>
            <person name="Stursova M."/>
            <person name="Weitz H."/>
            <person name="Taylor A."/>
            <person name="Grigoriev I.V."/>
            <person name="Nagy L.G."/>
            <person name="Martin F."/>
            <person name="Kauserud H."/>
        </authorList>
    </citation>
    <scope>NUCLEOTIDE SEQUENCE</scope>
    <source>
        <strain evidence="2">CBHHK173m</strain>
    </source>
</reference>
<name>A0AAD6UI89_9AGAR</name>
<feature type="compositionally biased region" description="Basic and acidic residues" evidence="1">
    <location>
        <begin position="279"/>
        <end position="294"/>
    </location>
</feature>
<evidence type="ECO:0008006" key="4">
    <source>
        <dbReference type="Google" id="ProtNLM"/>
    </source>
</evidence>
<gene>
    <name evidence="2" type="ORF">B0H15DRAFT_818411</name>
</gene>
<sequence length="301" mass="34684">MTELNDFSNEILLQIFPKLPLKSLIAAHGVNKLWRHLASIADISPARRGLLDLYFKIIESPIFEQTRSWLLDNLTPFDREAYIDALLAQHDYLPDDFRIWILEWPAKAVIGCHWPGLPAKYFSNHRIAGLEAFEGCNFLGCIPPVVHTVVFEQIGRSEEVVAVKVPALLAWEDGQGKTWIVLRGKPVCSHAIYHLSNATYDGFAEYGDPDQFPDLDEDEEEDWVPPEPEGDYAFEGVCSSWTYWMKSKFDYSVDVARSREDCIIRREQCEGWTMTPEETFWHNRDPDEKWEKSNEASSELV</sequence>
<dbReference type="CDD" id="cd09917">
    <property type="entry name" value="F-box_SF"/>
    <property type="match status" value="1"/>
</dbReference>
<dbReference type="InterPro" id="IPR036047">
    <property type="entry name" value="F-box-like_dom_sf"/>
</dbReference>
<dbReference type="SUPFAM" id="SSF81383">
    <property type="entry name" value="F-box domain"/>
    <property type="match status" value="1"/>
</dbReference>
<dbReference type="Gene3D" id="1.20.1280.50">
    <property type="match status" value="1"/>
</dbReference>
<organism evidence="2 3">
    <name type="scientific">Mycena belliarum</name>
    <dbReference type="NCBI Taxonomy" id="1033014"/>
    <lineage>
        <taxon>Eukaryota</taxon>
        <taxon>Fungi</taxon>
        <taxon>Dikarya</taxon>
        <taxon>Basidiomycota</taxon>
        <taxon>Agaricomycotina</taxon>
        <taxon>Agaricomycetes</taxon>
        <taxon>Agaricomycetidae</taxon>
        <taxon>Agaricales</taxon>
        <taxon>Marasmiineae</taxon>
        <taxon>Mycenaceae</taxon>
        <taxon>Mycena</taxon>
    </lineage>
</organism>
<evidence type="ECO:0000313" key="3">
    <source>
        <dbReference type="Proteomes" id="UP001222325"/>
    </source>
</evidence>
<comment type="caution">
    <text evidence="2">The sequence shown here is derived from an EMBL/GenBank/DDBJ whole genome shotgun (WGS) entry which is preliminary data.</text>
</comment>
<evidence type="ECO:0000256" key="1">
    <source>
        <dbReference type="SAM" id="MobiDB-lite"/>
    </source>
</evidence>
<evidence type="ECO:0000313" key="2">
    <source>
        <dbReference type="EMBL" id="KAJ7100027.1"/>
    </source>
</evidence>
<dbReference type="EMBL" id="JARJCN010000006">
    <property type="protein sequence ID" value="KAJ7100027.1"/>
    <property type="molecule type" value="Genomic_DNA"/>
</dbReference>